<name>A0A2T7FVS4_9RHOB</name>
<reference evidence="2 3" key="1">
    <citation type="submission" date="2018-04" db="EMBL/GenBank/DDBJ databases">
        <title>Pelagivirga bohaiensis gen. nov., sp. nov., a bacterium isolated from the Bohai Sea.</title>
        <authorList>
            <person name="Ji X."/>
        </authorList>
    </citation>
    <scope>NUCLEOTIDE SEQUENCE [LARGE SCALE GENOMIC DNA]</scope>
    <source>
        <strain evidence="2 3">BH-SD16</strain>
    </source>
</reference>
<dbReference type="GO" id="GO:0110154">
    <property type="term" value="P:RNA decapping"/>
    <property type="evidence" value="ECO:0007669"/>
    <property type="project" value="TreeGrafter"/>
</dbReference>
<dbReference type="SUPFAM" id="SSF56300">
    <property type="entry name" value="Metallo-dependent phosphatases"/>
    <property type="match status" value="1"/>
</dbReference>
<dbReference type="OrthoDB" id="9807890at2"/>
<dbReference type="Proteomes" id="UP000244817">
    <property type="component" value="Unassembled WGS sequence"/>
</dbReference>
<dbReference type="GO" id="GO:0016791">
    <property type="term" value="F:phosphatase activity"/>
    <property type="evidence" value="ECO:0007669"/>
    <property type="project" value="TreeGrafter"/>
</dbReference>
<feature type="domain" description="Calcineurin-like phosphoesterase" evidence="1">
    <location>
        <begin position="2"/>
        <end position="216"/>
    </location>
</feature>
<dbReference type="AlphaFoldDB" id="A0A2T7FVS4"/>
<dbReference type="GO" id="GO:0008803">
    <property type="term" value="F:bis(5'-nucleosyl)-tetraphosphatase (symmetrical) activity"/>
    <property type="evidence" value="ECO:0007669"/>
    <property type="project" value="TreeGrafter"/>
</dbReference>
<comment type="caution">
    <text evidence="2">The sequence shown here is derived from an EMBL/GenBank/DDBJ whole genome shotgun (WGS) entry which is preliminary data.</text>
</comment>
<gene>
    <name evidence="2" type="ORF">DC363_10015</name>
</gene>
<protein>
    <submittedName>
        <fullName evidence="2">Serine/threonine protein phosphatase</fullName>
    </submittedName>
</protein>
<dbReference type="GO" id="GO:0005737">
    <property type="term" value="C:cytoplasm"/>
    <property type="evidence" value="ECO:0007669"/>
    <property type="project" value="TreeGrafter"/>
</dbReference>
<dbReference type="PANTHER" id="PTHR42850">
    <property type="entry name" value="METALLOPHOSPHOESTERASE"/>
    <property type="match status" value="1"/>
</dbReference>
<sequence>MFYVLGDIHGQTAALDRALRLIEADGGADRPLYFVGDLVDRGPDSRGVIQRIIDGQDAGRDWHCTLGNHDLMFAQFVLTGRVSHPEIKSGKTWLHHRLGGVHTLASYMAENELDHPEWTSWAEAQEAGLDPSSASLQQALSDAARAAVPERHIDWITALPLMCDAPDNHLIVHAGLRPGRPLAKQTRSDLTWIRDGWLDYDGPLDHRVVHGHTALDFPAHHGNRINTDGGAGYGRPLVPCVYEGGQWFTLDETGRTPLQPAA</sequence>
<accession>A0A2T7FVS4</accession>
<dbReference type="RefSeq" id="WP_108641020.1">
    <property type="nucleotide sequence ID" value="NZ_QCYG01000006.1"/>
</dbReference>
<dbReference type="Pfam" id="PF00149">
    <property type="entry name" value="Metallophos"/>
    <property type="match status" value="1"/>
</dbReference>
<keyword evidence="3" id="KW-1185">Reference proteome</keyword>
<dbReference type="EMBL" id="QCYG01000006">
    <property type="protein sequence ID" value="PVA06239.1"/>
    <property type="molecule type" value="Genomic_DNA"/>
</dbReference>
<evidence type="ECO:0000259" key="1">
    <source>
        <dbReference type="Pfam" id="PF00149"/>
    </source>
</evidence>
<dbReference type="PANTHER" id="PTHR42850:SF4">
    <property type="entry name" value="ZINC-DEPENDENT ENDOPOLYPHOSPHATASE"/>
    <property type="match status" value="1"/>
</dbReference>
<dbReference type="InterPro" id="IPR050126">
    <property type="entry name" value="Ap4A_hydrolase"/>
</dbReference>
<organism evidence="2 3">
    <name type="scientific">Thalassorhabdomicrobium marinisediminis</name>
    <dbReference type="NCBI Taxonomy" id="2170577"/>
    <lineage>
        <taxon>Bacteria</taxon>
        <taxon>Pseudomonadati</taxon>
        <taxon>Pseudomonadota</taxon>
        <taxon>Alphaproteobacteria</taxon>
        <taxon>Rhodobacterales</taxon>
        <taxon>Paracoccaceae</taxon>
        <taxon>Thalassorhabdomicrobium</taxon>
    </lineage>
</organism>
<dbReference type="Gene3D" id="3.60.21.10">
    <property type="match status" value="1"/>
</dbReference>
<evidence type="ECO:0000313" key="3">
    <source>
        <dbReference type="Proteomes" id="UP000244817"/>
    </source>
</evidence>
<dbReference type="InterPro" id="IPR029052">
    <property type="entry name" value="Metallo-depent_PP-like"/>
</dbReference>
<evidence type="ECO:0000313" key="2">
    <source>
        <dbReference type="EMBL" id="PVA06239.1"/>
    </source>
</evidence>
<proteinExistence type="predicted"/>
<dbReference type="InterPro" id="IPR004843">
    <property type="entry name" value="Calcineurin-like_PHP"/>
</dbReference>